<dbReference type="GO" id="GO:0008422">
    <property type="term" value="F:beta-glucosidase activity"/>
    <property type="evidence" value="ECO:0007669"/>
    <property type="project" value="UniProtKB-EC"/>
</dbReference>
<dbReference type="GO" id="GO:0030245">
    <property type="term" value="P:cellulose catabolic process"/>
    <property type="evidence" value="ECO:0007669"/>
    <property type="project" value="UniProtKB-UniPathway"/>
</dbReference>
<dbReference type="InterPro" id="IPR019800">
    <property type="entry name" value="Glyco_hydro_3_AS"/>
</dbReference>
<organism evidence="8 9">
    <name type="scientific">Umbelopsis vinacea</name>
    <dbReference type="NCBI Taxonomy" id="44442"/>
    <lineage>
        <taxon>Eukaryota</taxon>
        <taxon>Fungi</taxon>
        <taxon>Fungi incertae sedis</taxon>
        <taxon>Mucoromycota</taxon>
        <taxon>Mucoromycotina</taxon>
        <taxon>Umbelopsidomycetes</taxon>
        <taxon>Umbelopsidales</taxon>
        <taxon>Umbelopsidaceae</taxon>
        <taxon>Umbelopsis</taxon>
    </lineage>
</organism>
<keyword evidence="9" id="KW-1185">Reference proteome</keyword>
<dbReference type="Pfam" id="PF01915">
    <property type="entry name" value="Glyco_hydro_3_C"/>
    <property type="match status" value="1"/>
</dbReference>
<dbReference type="PRINTS" id="PR00133">
    <property type="entry name" value="GLHYDRLASE3"/>
</dbReference>
<evidence type="ECO:0000256" key="5">
    <source>
        <dbReference type="ARBA" id="ARBA00023295"/>
    </source>
</evidence>
<dbReference type="AlphaFoldDB" id="A0A8H7PFG3"/>
<evidence type="ECO:0000259" key="7">
    <source>
        <dbReference type="SMART" id="SM01217"/>
    </source>
</evidence>
<keyword evidence="6" id="KW-0624">Polysaccharide degradation</keyword>
<reference evidence="8" key="1">
    <citation type="submission" date="2020-12" db="EMBL/GenBank/DDBJ databases">
        <title>Metabolic potential, ecology and presence of endohyphal bacteria is reflected in genomic diversity of Mucoromycotina.</title>
        <authorList>
            <person name="Muszewska A."/>
            <person name="Okrasinska A."/>
            <person name="Steczkiewicz K."/>
            <person name="Drgas O."/>
            <person name="Orlowska M."/>
            <person name="Perlinska-Lenart U."/>
            <person name="Aleksandrzak-Piekarczyk T."/>
            <person name="Szatraj K."/>
            <person name="Zielenkiewicz U."/>
            <person name="Pilsyk S."/>
            <person name="Malc E."/>
            <person name="Mieczkowski P."/>
            <person name="Kruszewska J.S."/>
            <person name="Biernat P."/>
            <person name="Pawlowska J."/>
        </authorList>
    </citation>
    <scope>NUCLEOTIDE SEQUENCE</scope>
    <source>
        <strain evidence="8">WA0000051536</strain>
    </source>
</reference>
<protein>
    <recommendedName>
        <fullName evidence="3 6">beta-glucosidase</fullName>
        <ecNumber evidence="3 6">3.2.1.21</ecNumber>
    </recommendedName>
</protein>
<evidence type="ECO:0000313" key="8">
    <source>
        <dbReference type="EMBL" id="KAG2172979.1"/>
    </source>
</evidence>
<dbReference type="OrthoDB" id="47059at2759"/>
<comment type="caution">
    <text evidence="8">The sequence shown here is derived from an EMBL/GenBank/DDBJ whole genome shotgun (WGS) entry which is preliminary data.</text>
</comment>
<sequence>MPKPPPFHPSLSTNPQLLMTRSIVDIEAIAGKLTLDEKIQLLAGMDMWRTVQFPEKGLPYVKVTDGPNGARGGADIYDSVVTAALFPAPASVGATWDVEMAELMGKGIAQDSRSKKAHVSLAPTINIQRDPRGGRSFESYSEDPILSGDIGSAWITGCQGQGVLATPKHFVANEVRIEWIRNCETNRRTVSSEVEEAPLREIYLRPFQRVFRNLRQKGLDAPGCIMTSYNRLNGVSCSEDERLLKGILREEWGFDGVVMSDWFGTYSVDGIKAGMDLEMPGPTLHRSVEQVHEAIKAGKVTETDVNDRVRRILELVSRVEQTLVTSVPPLDFCASPEDENEVGLENEEISSSIRKIATEGMVLLRNKDNLLPLDPTKAGGKKKFAFIGHPAIEAIQSGGGSANLTPQYKTTPLDGFKDVLKELGSATDDVEIVYTEGCQLHTTPPPPTGEILGNETVKFEWYSGVSEIGENDVPFTVTELEKPSWNPGTALPEGIQVPCAIRVKYNLAPKSTGLHTVSLQAYGKATVKVGEETWNYSSEENAMDYFVAMDRNRRNKQFKIEGGKSTPVVVDYTTFIVDDAEAIERFMAFRMGFDEYYDDEKKMNEAVEAAKNADVAIVFTATGAEYESEGYDREDIPLPRLQNELVAAVAAAQPNTVVVNLTGSAVYMPWVDDVSAVLQAWFPGQECGRSIADALLGLGSGGGPSGRIPSVWPKSIKDHPSYGNFPGHFESEERGHVVYYKEGLFAGHKWYEEKQIEPLFWLGYGLSYTTWERELVSVEGALTPEGGKVTVNVRVQNTGSRVGKDVIQIYVKPTDAAGRPKRALVAFAKATVQPGESTTVSLVLDQEAVSYWDQGQNGHWKVDQGEYEIVLATSASPNDEVASKTITVDQEWTWNGIGLDK</sequence>
<evidence type="ECO:0000256" key="2">
    <source>
        <dbReference type="ARBA" id="ARBA00005336"/>
    </source>
</evidence>
<dbReference type="InterPro" id="IPR013783">
    <property type="entry name" value="Ig-like_fold"/>
</dbReference>
<proteinExistence type="inferred from homology"/>
<dbReference type="Gene3D" id="2.60.120.260">
    <property type="entry name" value="Galactose-binding domain-like"/>
    <property type="match status" value="1"/>
</dbReference>
<keyword evidence="6" id="KW-0119">Carbohydrate metabolism</keyword>
<evidence type="ECO:0000313" key="9">
    <source>
        <dbReference type="Proteomes" id="UP000612746"/>
    </source>
</evidence>
<dbReference type="PROSITE" id="PS00775">
    <property type="entry name" value="GLYCOSYL_HYDROL_F3"/>
    <property type="match status" value="1"/>
</dbReference>
<comment type="similarity">
    <text evidence="2 6">Belongs to the glycosyl hydrolase 3 family.</text>
</comment>
<dbReference type="Pfam" id="PF14310">
    <property type="entry name" value="Fn3-like"/>
    <property type="match status" value="1"/>
</dbReference>
<dbReference type="Proteomes" id="UP000612746">
    <property type="component" value="Unassembled WGS sequence"/>
</dbReference>
<comment type="catalytic activity">
    <reaction evidence="1 6">
        <text>Hydrolysis of terminal, non-reducing beta-D-glucosyl residues with release of beta-D-glucose.</text>
        <dbReference type="EC" id="3.2.1.21"/>
    </reaction>
</comment>
<feature type="domain" description="Fibronectin type III-like" evidence="7">
    <location>
        <begin position="805"/>
        <end position="875"/>
    </location>
</feature>
<dbReference type="SMART" id="SM01217">
    <property type="entry name" value="Fn3_like"/>
    <property type="match status" value="1"/>
</dbReference>
<dbReference type="Pfam" id="PF00933">
    <property type="entry name" value="Glyco_hydro_3"/>
    <property type="match status" value="1"/>
</dbReference>
<dbReference type="InterPro" id="IPR050288">
    <property type="entry name" value="Cellulose_deg_GH3"/>
</dbReference>
<evidence type="ECO:0000256" key="4">
    <source>
        <dbReference type="ARBA" id="ARBA00022801"/>
    </source>
</evidence>
<accession>A0A8H7PFG3</accession>
<dbReference type="InterPro" id="IPR026891">
    <property type="entry name" value="Fn3-like"/>
</dbReference>
<name>A0A8H7PFG3_9FUNG</name>
<dbReference type="EC" id="3.2.1.21" evidence="3 6"/>
<dbReference type="EMBL" id="JAEPRA010000021">
    <property type="protein sequence ID" value="KAG2172979.1"/>
    <property type="molecule type" value="Genomic_DNA"/>
</dbReference>
<dbReference type="SUPFAM" id="SSF51445">
    <property type="entry name" value="(Trans)glycosidases"/>
    <property type="match status" value="1"/>
</dbReference>
<evidence type="ECO:0000256" key="3">
    <source>
        <dbReference type="ARBA" id="ARBA00012744"/>
    </source>
</evidence>
<dbReference type="InterPro" id="IPR017853">
    <property type="entry name" value="GH"/>
</dbReference>
<dbReference type="PANTHER" id="PTHR42715">
    <property type="entry name" value="BETA-GLUCOSIDASE"/>
    <property type="match status" value="1"/>
</dbReference>
<dbReference type="InterPro" id="IPR001764">
    <property type="entry name" value="Glyco_hydro_3_N"/>
</dbReference>
<dbReference type="SUPFAM" id="SSF52279">
    <property type="entry name" value="Beta-D-glucan exohydrolase, C-terminal domain"/>
    <property type="match status" value="1"/>
</dbReference>
<dbReference type="UniPathway" id="UPA00696"/>
<gene>
    <name evidence="8" type="ORF">INT44_004720</name>
</gene>
<dbReference type="InterPro" id="IPR002772">
    <property type="entry name" value="Glyco_hydro_3_C"/>
</dbReference>
<dbReference type="PANTHER" id="PTHR42715:SF3">
    <property type="entry name" value="BETA-GLUCOSIDASE B-RELATED"/>
    <property type="match status" value="1"/>
</dbReference>
<keyword evidence="5 6" id="KW-0326">Glycosidase</keyword>
<comment type="pathway">
    <text evidence="6">Glycan metabolism; cellulose degradation.</text>
</comment>
<evidence type="ECO:0000256" key="6">
    <source>
        <dbReference type="RuleBase" id="RU361161"/>
    </source>
</evidence>
<dbReference type="Gene3D" id="3.40.50.1700">
    <property type="entry name" value="Glycoside hydrolase family 3 C-terminal domain"/>
    <property type="match status" value="1"/>
</dbReference>
<dbReference type="Gene3D" id="2.60.40.10">
    <property type="entry name" value="Immunoglobulins"/>
    <property type="match status" value="1"/>
</dbReference>
<evidence type="ECO:0000256" key="1">
    <source>
        <dbReference type="ARBA" id="ARBA00000448"/>
    </source>
</evidence>
<keyword evidence="4 6" id="KW-0378">Hydrolase</keyword>
<dbReference type="InterPro" id="IPR036962">
    <property type="entry name" value="Glyco_hydro_3_N_sf"/>
</dbReference>
<dbReference type="Gene3D" id="3.20.20.300">
    <property type="entry name" value="Glycoside hydrolase, family 3, N-terminal domain"/>
    <property type="match status" value="1"/>
</dbReference>
<dbReference type="InterPro" id="IPR036881">
    <property type="entry name" value="Glyco_hydro_3_C_sf"/>
</dbReference>